<evidence type="ECO:0000313" key="2">
    <source>
        <dbReference type="EMBL" id="CAF4430241.1"/>
    </source>
</evidence>
<protein>
    <submittedName>
        <fullName evidence="2">Uncharacterized protein</fullName>
    </submittedName>
</protein>
<dbReference type="Proteomes" id="UP000682733">
    <property type="component" value="Unassembled WGS sequence"/>
</dbReference>
<dbReference type="EMBL" id="CAJNOK010054092">
    <property type="protein sequence ID" value="CAF1614553.1"/>
    <property type="molecule type" value="Genomic_DNA"/>
</dbReference>
<comment type="caution">
    <text evidence="2">The sequence shown here is derived from an EMBL/GenBank/DDBJ whole genome shotgun (WGS) entry which is preliminary data.</text>
</comment>
<gene>
    <name evidence="1" type="ORF">OVA965_LOCUS42838</name>
    <name evidence="2" type="ORF">TMI583_LOCUS44869</name>
</gene>
<dbReference type="AlphaFoldDB" id="A0A8S2W6Y4"/>
<sequence>METLLGHKEEIPGNEMLFEV</sequence>
<dbReference type="Proteomes" id="UP000677228">
    <property type="component" value="Unassembled WGS sequence"/>
</dbReference>
<name>A0A8S2W6Y4_9BILA</name>
<dbReference type="EMBL" id="CAJOBA010078562">
    <property type="protein sequence ID" value="CAF4430241.1"/>
    <property type="molecule type" value="Genomic_DNA"/>
</dbReference>
<evidence type="ECO:0000313" key="3">
    <source>
        <dbReference type="Proteomes" id="UP000682733"/>
    </source>
</evidence>
<evidence type="ECO:0000313" key="1">
    <source>
        <dbReference type="EMBL" id="CAF1614553.1"/>
    </source>
</evidence>
<proteinExistence type="predicted"/>
<feature type="non-terminal residue" evidence="2">
    <location>
        <position position="20"/>
    </location>
</feature>
<organism evidence="2 3">
    <name type="scientific">Didymodactylos carnosus</name>
    <dbReference type="NCBI Taxonomy" id="1234261"/>
    <lineage>
        <taxon>Eukaryota</taxon>
        <taxon>Metazoa</taxon>
        <taxon>Spiralia</taxon>
        <taxon>Gnathifera</taxon>
        <taxon>Rotifera</taxon>
        <taxon>Eurotatoria</taxon>
        <taxon>Bdelloidea</taxon>
        <taxon>Philodinida</taxon>
        <taxon>Philodinidae</taxon>
        <taxon>Didymodactylos</taxon>
    </lineage>
</organism>
<accession>A0A8S2W6Y4</accession>
<reference evidence="2" key="1">
    <citation type="submission" date="2021-02" db="EMBL/GenBank/DDBJ databases">
        <authorList>
            <person name="Nowell W R."/>
        </authorList>
    </citation>
    <scope>NUCLEOTIDE SEQUENCE</scope>
</reference>